<dbReference type="Proteomes" id="UP000725002">
    <property type="component" value="Unassembled WGS sequence"/>
</dbReference>
<dbReference type="Pfam" id="PF12728">
    <property type="entry name" value="HTH_17"/>
    <property type="match status" value="1"/>
</dbReference>
<proteinExistence type="predicted"/>
<name>A0A940IHL5_9BACT</name>
<protein>
    <submittedName>
        <fullName evidence="2">Transcriptional regulator</fullName>
    </submittedName>
</protein>
<gene>
    <name evidence="2" type="ORF">IAB75_01575</name>
</gene>
<accession>A0A940IHL5</accession>
<evidence type="ECO:0000313" key="3">
    <source>
        <dbReference type="Proteomes" id="UP000725002"/>
    </source>
</evidence>
<dbReference type="AlphaFoldDB" id="A0A940IHL5"/>
<reference evidence="2" key="1">
    <citation type="submission" date="2020-10" db="EMBL/GenBank/DDBJ databases">
        <authorList>
            <person name="Gilroy R."/>
        </authorList>
    </citation>
    <scope>NUCLEOTIDE SEQUENCE</scope>
    <source>
        <strain evidence="2">G3-8215</strain>
    </source>
</reference>
<dbReference type="InterPro" id="IPR041657">
    <property type="entry name" value="HTH_17"/>
</dbReference>
<reference evidence="2" key="2">
    <citation type="journal article" date="2021" name="PeerJ">
        <title>Extensive microbial diversity within the chicken gut microbiome revealed by metagenomics and culture.</title>
        <authorList>
            <person name="Gilroy R."/>
            <person name="Ravi A."/>
            <person name="Getino M."/>
            <person name="Pursley I."/>
            <person name="Horton D.L."/>
            <person name="Alikhan N.F."/>
            <person name="Baker D."/>
            <person name="Gharbi K."/>
            <person name="Hall N."/>
            <person name="Watson M."/>
            <person name="Adriaenssens E.M."/>
            <person name="Foster-Nyarko E."/>
            <person name="Jarju S."/>
            <person name="Secka A."/>
            <person name="Antonio M."/>
            <person name="Oren A."/>
            <person name="Chaudhuri R.R."/>
            <person name="La Ragione R."/>
            <person name="Hildebrand F."/>
            <person name="Pallen M.J."/>
        </authorList>
    </citation>
    <scope>NUCLEOTIDE SEQUENCE</scope>
    <source>
        <strain evidence="2">G3-8215</strain>
    </source>
</reference>
<dbReference type="InterPro" id="IPR009061">
    <property type="entry name" value="DNA-bd_dom_put_sf"/>
</dbReference>
<comment type="caution">
    <text evidence="2">The sequence shown here is derived from an EMBL/GenBank/DDBJ whole genome shotgun (WGS) entry which is preliminary data.</text>
</comment>
<evidence type="ECO:0000313" key="2">
    <source>
        <dbReference type="EMBL" id="MBO8482798.1"/>
    </source>
</evidence>
<sequence>MERNILQDFLARNDSPHNITVMMSGDDLVEFADILIRRAKAEALAESSERERQEYLRGEEVQKLCKVCASTLVKWKAKGYLVPVAVGGKNLWRKSDVMRMLESRGEM</sequence>
<feature type="domain" description="Helix-turn-helix" evidence="1">
    <location>
        <begin position="55"/>
        <end position="104"/>
    </location>
</feature>
<dbReference type="EMBL" id="JADILV010000011">
    <property type="protein sequence ID" value="MBO8482798.1"/>
    <property type="molecule type" value="Genomic_DNA"/>
</dbReference>
<organism evidence="2 3">
    <name type="scientific">Candidatus Cryptobacteroides avicola</name>
    <dbReference type="NCBI Taxonomy" id="2840757"/>
    <lineage>
        <taxon>Bacteria</taxon>
        <taxon>Pseudomonadati</taxon>
        <taxon>Bacteroidota</taxon>
        <taxon>Bacteroidia</taxon>
        <taxon>Bacteroidales</taxon>
        <taxon>Candidatus Cryptobacteroides</taxon>
    </lineage>
</organism>
<evidence type="ECO:0000259" key="1">
    <source>
        <dbReference type="Pfam" id="PF12728"/>
    </source>
</evidence>
<dbReference type="SUPFAM" id="SSF46955">
    <property type="entry name" value="Putative DNA-binding domain"/>
    <property type="match status" value="1"/>
</dbReference>